<organism evidence="2 3">
    <name type="scientific">Aedes aegypti</name>
    <name type="common">Yellowfever mosquito</name>
    <name type="synonym">Culex aegypti</name>
    <dbReference type="NCBI Taxonomy" id="7159"/>
    <lineage>
        <taxon>Eukaryota</taxon>
        <taxon>Metazoa</taxon>
        <taxon>Ecdysozoa</taxon>
        <taxon>Arthropoda</taxon>
        <taxon>Hexapoda</taxon>
        <taxon>Insecta</taxon>
        <taxon>Pterygota</taxon>
        <taxon>Neoptera</taxon>
        <taxon>Endopterygota</taxon>
        <taxon>Diptera</taxon>
        <taxon>Nematocera</taxon>
        <taxon>Culicoidea</taxon>
        <taxon>Culicidae</taxon>
        <taxon>Culicinae</taxon>
        <taxon>Aedini</taxon>
        <taxon>Aedes</taxon>
        <taxon>Stegomyia</taxon>
    </lineage>
</organism>
<protein>
    <submittedName>
        <fullName evidence="2">AAEL012322-PA</fullName>
    </submittedName>
</protein>
<name>Q16ME6_AEDAE</name>
<evidence type="ECO:0000313" key="3">
    <source>
        <dbReference type="Proteomes" id="UP000682892"/>
    </source>
</evidence>
<dbReference type="Proteomes" id="UP000682892">
    <property type="component" value="Unassembled WGS sequence"/>
</dbReference>
<feature type="compositionally biased region" description="Basic residues" evidence="1">
    <location>
        <begin position="137"/>
        <end position="149"/>
    </location>
</feature>
<feature type="region of interest" description="Disordered" evidence="1">
    <location>
        <begin position="135"/>
        <end position="156"/>
    </location>
</feature>
<sequence>MTQLPTSSIDQYKRTAYSAHLAHYAPITVHWERRLLSECDAEQQHKHTTRSLSTTQHTLTPHFLPIQTNETSPKPFSGKAFPPSPTQLCQLPPAMLHKILPGVTVLVRSCKSLNLSRKRPVICQYFTHTATENARTPTKRRRLAGKKRSSCLGSSLHRRQLNLNRRGIQT</sequence>
<reference evidence="2" key="1">
    <citation type="submission" date="2005-10" db="EMBL/GenBank/DDBJ databases">
        <authorList>
            <person name="Loftus B.J."/>
            <person name="Nene V.M."/>
            <person name="Hannick L.I."/>
            <person name="Bidwell S."/>
            <person name="Haas B."/>
            <person name="Amedeo P."/>
            <person name="Orvis J."/>
            <person name="Wortman J.R."/>
            <person name="White O.R."/>
            <person name="Salzberg S."/>
            <person name="Shumway M."/>
            <person name="Koo H."/>
            <person name="Zhao Y."/>
            <person name="Holmes M."/>
            <person name="Miller J."/>
            <person name="Schatz M."/>
            <person name="Pop M."/>
            <person name="Pai G."/>
            <person name="Utterback T."/>
            <person name="Rogers Y.-H."/>
            <person name="Kravitz S."/>
            <person name="Fraser C.M."/>
        </authorList>
    </citation>
    <scope>NUCLEOTIDE SEQUENCE</scope>
    <source>
        <strain evidence="2">Liverpool</strain>
    </source>
</reference>
<reference evidence="2" key="3">
    <citation type="submission" date="2012-09" db="EMBL/GenBank/DDBJ databases">
        <authorList>
            <consortium name="VectorBase"/>
        </authorList>
    </citation>
    <scope>NUCLEOTIDE SEQUENCE</scope>
    <source>
        <strain evidence="2">Liverpool</strain>
    </source>
</reference>
<gene>
    <name evidence="2" type="ORF">AaeL_AAEL012322</name>
</gene>
<evidence type="ECO:0000256" key="1">
    <source>
        <dbReference type="SAM" id="MobiDB-lite"/>
    </source>
</evidence>
<dbReference type="PaxDb" id="7159-AAEL012322-PA"/>
<dbReference type="AlphaFoldDB" id="Q16ME6"/>
<dbReference type="HOGENOM" id="CLU_1571883_0_0_1"/>
<reference evidence="2" key="2">
    <citation type="journal article" date="2007" name="Science">
        <title>Genome sequence of Aedes aegypti, a major arbovirus vector.</title>
        <authorList>
            <person name="Nene V."/>
            <person name="Wortman J.R."/>
            <person name="Lawson D."/>
            <person name="Haas B."/>
            <person name="Kodira C."/>
            <person name="Tu Z.J."/>
            <person name="Loftus B."/>
            <person name="Xi Z."/>
            <person name="Megy K."/>
            <person name="Grabherr M."/>
            <person name="Ren Q."/>
            <person name="Zdobnov E.M."/>
            <person name="Lobo N.F."/>
            <person name="Campbell K.S."/>
            <person name="Brown S.E."/>
            <person name="Bonaldo M.F."/>
            <person name="Zhu J."/>
            <person name="Sinkins S.P."/>
            <person name="Hogenkamp D.G."/>
            <person name="Amedeo P."/>
            <person name="Arensburger P."/>
            <person name="Atkinson P.W."/>
            <person name="Bidwell S."/>
            <person name="Biedler J."/>
            <person name="Birney E."/>
            <person name="Bruggner R.V."/>
            <person name="Costas J."/>
            <person name="Coy M.R."/>
            <person name="Crabtree J."/>
            <person name="Crawford M."/>
            <person name="Debruyn B."/>
            <person name="Decaprio D."/>
            <person name="Eiglmeier K."/>
            <person name="Eisenstadt E."/>
            <person name="El-Dorry H."/>
            <person name="Gelbart W.M."/>
            <person name="Gomes S.L."/>
            <person name="Hammond M."/>
            <person name="Hannick L.I."/>
            <person name="Hogan J.R."/>
            <person name="Holmes M.H."/>
            <person name="Jaffe D."/>
            <person name="Johnston J.S."/>
            <person name="Kennedy R.C."/>
            <person name="Koo H."/>
            <person name="Kravitz S."/>
            <person name="Kriventseva E.V."/>
            <person name="Kulp D."/>
            <person name="Labutti K."/>
            <person name="Lee E."/>
            <person name="Li S."/>
            <person name="Lovin D.D."/>
            <person name="Mao C."/>
            <person name="Mauceli E."/>
            <person name="Menck C.F."/>
            <person name="Miller J.R."/>
            <person name="Montgomery P."/>
            <person name="Mori A."/>
            <person name="Nascimento A.L."/>
            <person name="Naveira H.F."/>
            <person name="Nusbaum C."/>
            <person name="O'leary S."/>
            <person name="Orvis J."/>
            <person name="Pertea M."/>
            <person name="Quesneville H."/>
            <person name="Reidenbach K.R."/>
            <person name="Rogers Y.H."/>
            <person name="Roth C.W."/>
            <person name="Schneider J.R."/>
            <person name="Schatz M."/>
            <person name="Shumway M."/>
            <person name="Stanke M."/>
            <person name="Stinson E.O."/>
            <person name="Tubio J.M."/>
            <person name="Vanzee J.P."/>
            <person name="Verjovski-Almeida S."/>
            <person name="Werner D."/>
            <person name="White O."/>
            <person name="Wyder S."/>
            <person name="Zeng Q."/>
            <person name="Zhao Q."/>
            <person name="Zhao Y."/>
            <person name="Hill C.A."/>
            <person name="Raikhel A.S."/>
            <person name="Soares M.B."/>
            <person name="Knudson D.L."/>
            <person name="Lee N.H."/>
            <person name="Galagan J."/>
            <person name="Salzberg S.L."/>
            <person name="Paulsen I.T."/>
            <person name="Dimopoulos G."/>
            <person name="Collins F.H."/>
            <person name="Birren B."/>
            <person name="Fraser-Liggett C.M."/>
            <person name="Severson D.W."/>
        </authorList>
    </citation>
    <scope>NUCLEOTIDE SEQUENCE [LARGE SCALE GENOMIC DNA]</scope>
    <source>
        <strain evidence="2">Liverpool</strain>
    </source>
</reference>
<proteinExistence type="predicted"/>
<accession>Q16ME6</accession>
<dbReference type="EMBL" id="CH477863">
    <property type="protein sequence ID" value="EAT35513.1"/>
    <property type="molecule type" value="Genomic_DNA"/>
</dbReference>
<evidence type="ECO:0000313" key="2">
    <source>
        <dbReference type="EMBL" id="EAT35513.1"/>
    </source>
</evidence>